<dbReference type="Gene3D" id="3.40.630.30">
    <property type="match status" value="1"/>
</dbReference>
<dbReference type="CDD" id="cd04301">
    <property type="entry name" value="NAT_SF"/>
    <property type="match status" value="1"/>
</dbReference>
<dbReference type="EMBL" id="LJCR01002534">
    <property type="protein sequence ID" value="KPV48592.1"/>
    <property type="molecule type" value="Genomic_DNA"/>
</dbReference>
<reference evidence="2 3" key="1">
    <citation type="submission" date="2015-09" db="EMBL/GenBank/DDBJ databases">
        <title>Draft genome sequence of Kouleothrix aurantiaca JCM 19913.</title>
        <authorList>
            <person name="Hemp J."/>
        </authorList>
    </citation>
    <scope>NUCLEOTIDE SEQUENCE [LARGE SCALE GENOMIC DNA]</scope>
    <source>
        <strain evidence="2 3">COM-B</strain>
    </source>
</reference>
<gene>
    <name evidence="2" type="ORF">SE17_37240</name>
</gene>
<dbReference type="InterPro" id="IPR016181">
    <property type="entry name" value="Acyl_CoA_acyltransferase"/>
</dbReference>
<dbReference type="InterPro" id="IPR000182">
    <property type="entry name" value="GNAT_dom"/>
</dbReference>
<sequence length="254" mass="27167">MLSIAAFQAYLRRSVAPLREVIEIAPFTLFFSRNSTEAYYNYAVPNQPLGGDLAAPLAALRHVFAAHACQPRFEFIAEYAPDLPAALEAHGFAEESRLQLLVCTPATLAPPAVRPDLRVVTLDQHAPAEALRENMNVNELGFDPNAAPVGLAEADDFRYRLGNGRMFTAYLDGQAAGAGMYTAPLDGLTELVGIATLPEFRRRGVAAALTAHAAQEAFAHGAAAVFLSAADAQAGRVYERVGFQPRATVVSLLG</sequence>
<dbReference type="AlphaFoldDB" id="A0A0P9CSI6"/>
<accession>A0A0P9CSI6</accession>
<dbReference type="PROSITE" id="PS51186">
    <property type="entry name" value="GNAT"/>
    <property type="match status" value="1"/>
</dbReference>
<dbReference type="Pfam" id="PF00583">
    <property type="entry name" value="Acetyltransf_1"/>
    <property type="match status" value="1"/>
</dbReference>
<name>A0A0P9CSI6_9CHLR</name>
<evidence type="ECO:0000259" key="1">
    <source>
        <dbReference type="PROSITE" id="PS51186"/>
    </source>
</evidence>
<proteinExistence type="predicted"/>
<dbReference type="SUPFAM" id="SSF55729">
    <property type="entry name" value="Acyl-CoA N-acyltransferases (Nat)"/>
    <property type="match status" value="1"/>
</dbReference>
<dbReference type="GO" id="GO:0016747">
    <property type="term" value="F:acyltransferase activity, transferring groups other than amino-acyl groups"/>
    <property type="evidence" value="ECO:0007669"/>
    <property type="project" value="InterPro"/>
</dbReference>
<evidence type="ECO:0000313" key="2">
    <source>
        <dbReference type="EMBL" id="KPV48592.1"/>
    </source>
</evidence>
<feature type="domain" description="N-acetyltransferase" evidence="1">
    <location>
        <begin position="115"/>
        <end position="254"/>
    </location>
</feature>
<evidence type="ECO:0000313" key="3">
    <source>
        <dbReference type="Proteomes" id="UP000050509"/>
    </source>
</evidence>
<protein>
    <recommendedName>
        <fullName evidence="1">N-acetyltransferase domain-containing protein</fullName>
    </recommendedName>
</protein>
<dbReference type="Proteomes" id="UP000050509">
    <property type="component" value="Unassembled WGS sequence"/>
</dbReference>
<organism evidence="2 3">
    <name type="scientific">Kouleothrix aurantiaca</name>
    <dbReference type="NCBI Taxonomy" id="186479"/>
    <lineage>
        <taxon>Bacteria</taxon>
        <taxon>Bacillati</taxon>
        <taxon>Chloroflexota</taxon>
        <taxon>Chloroflexia</taxon>
        <taxon>Chloroflexales</taxon>
        <taxon>Roseiflexineae</taxon>
        <taxon>Roseiflexaceae</taxon>
        <taxon>Kouleothrix</taxon>
    </lineage>
</organism>
<keyword evidence="3" id="KW-1185">Reference proteome</keyword>
<comment type="caution">
    <text evidence="2">The sequence shown here is derived from an EMBL/GenBank/DDBJ whole genome shotgun (WGS) entry which is preliminary data.</text>
</comment>